<feature type="compositionally biased region" description="Low complexity" evidence="8">
    <location>
        <begin position="14"/>
        <end position="24"/>
    </location>
</feature>
<dbReference type="GO" id="GO:0005886">
    <property type="term" value="C:plasma membrane"/>
    <property type="evidence" value="ECO:0007669"/>
    <property type="project" value="UniProtKB-SubCell"/>
</dbReference>
<sequence>MAHTQAVPANPDGSRPASDPDAARPAPGVRQLYAGLVRRRLLRLVLLALLALLCCAADLAVGPAHYPALDVLASLWRADAGDAVRVVVRDIRMPAALTALVVGASLSVAGVQMQTVLNNPLASPFTLGVSAAASFGAALGLVLGVSVLPAAWVPYAIPVNAFAVAMGAVLLIDRVTRWRGMSSELIVLLGTTLVFAFTALLQGLQYVAPDQALAAVVFWSMGSLARTDGIRVAIMAGALLLTFVAFMRNAWALTALRLGDARAGALGIPVARLRLRTIVLSSFLASVCVAFVGAIGFVGLIGPHVARMLVGEDQRFLLPAAALCGAALLSAASVASKVVLAGQTVPIGIVTSLVGVPLFFALIVRNGRR</sequence>
<keyword evidence="5 9" id="KW-0812">Transmembrane</keyword>
<name>A0A6J5EQF6_9BURK</name>
<evidence type="ECO:0000313" key="10">
    <source>
        <dbReference type="EMBL" id="VWC31632.1"/>
    </source>
</evidence>
<dbReference type="GO" id="GO:0022857">
    <property type="term" value="F:transmembrane transporter activity"/>
    <property type="evidence" value="ECO:0007669"/>
    <property type="project" value="InterPro"/>
</dbReference>
<evidence type="ECO:0000313" key="11">
    <source>
        <dbReference type="Proteomes" id="UP000494330"/>
    </source>
</evidence>
<dbReference type="EMBL" id="CABVQD010000033">
    <property type="protein sequence ID" value="VWC31632.1"/>
    <property type="molecule type" value="Genomic_DNA"/>
</dbReference>
<evidence type="ECO:0000256" key="5">
    <source>
        <dbReference type="ARBA" id="ARBA00022692"/>
    </source>
</evidence>
<feature type="transmembrane region" description="Helical" evidence="9">
    <location>
        <begin position="316"/>
        <end position="339"/>
    </location>
</feature>
<protein>
    <submittedName>
        <fullName evidence="10">Iron-siderophore ABC transporter permease</fullName>
    </submittedName>
</protein>
<evidence type="ECO:0000256" key="3">
    <source>
        <dbReference type="ARBA" id="ARBA00022448"/>
    </source>
</evidence>
<feature type="transmembrane region" description="Helical" evidence="9">
    <location>
        <begin position="95"/>
        <end position="113"/>
    </location>
</feature>
<dbReference type="AlphaFoldDB" id="A0A6J5EQF6"/>
<keyword evidence="4" id="KW-1003">Cell membrane</keyword>
<dbReference type="GO" id="GO:0033214">
    <property type="term" value="P:siderophore-iron import into cell"/>
    <property type="evidence" value="ECO:0007669"/>
    <property type="project" value="TreeGrafter"/>
</dbReference>
<dbReference type="Pfam" id="PF01032">
    <property type="entry name" value="FecCD"/>
    <property type="match status" value="1"/>
</dbReference>
<dbReference type="Gene3D" id="1.10.3470.10">
    <property type="entry name" value="ABC transporter involved in vitamin B12 uptake, BtuC"/>
    <property type="match status" value="1"/>
</dbReference>
<dbReference type="RefSeq" id="WP_081896614.1">
    <property type="nucleotide sequence ID" value="NZ_CABVQD010000033.1"/>
</dbReference>
<evidence type="ECO:0000256" key="1">
    <source>
        <dbReference type="ARBA" id="ARBA00004651"/>
    </source>
</evidence>
<accession>A0A6J5EQF6</accession>
<keyword evidence="6 9" id="KW-1133">Transmembrane helix</keyword>
<dbReference type="FunFam" id="1.10.3470.10:FF:000001">
    <property type="entry name" value="Vitamin B12 ABC transporter permease BtuC"/>
    <property type="match status" value="1"/>
</dbReference>
<feature type="transmembrane region" description="Helical" evidence="9">
    <location>
        <begin position="184"/>
        <end position="201"/>
    </location>
</feature>
<keyword evidence="3" id="KW-0813">Transport</keyword>
<reference evidence="10 11" key="1">
    <citation type="submission" date="2019-09" db="EMBL/GenBank/DDBJ databases">
        <authorList>
            <person name="Depoorter E."/>
        </authorList>
    </citation>
    <scope>NUCLEOTIDE SEQUENCE [LARGE SCALE GENOMIC DNA]</scope>
    <source>
        <strain evidence="10">LMG 30113</strain>
    </source>
</reference>
<organism evidence="10 11">
    <name type="scientific">Burkholderia paludis</name>
    <dbReference type="NCBI Taxonomy" id="1506587"/>
    <lineage>
        <taxon>Bacteria</taxon>
        <taxon>Pseudomonadati</taxon>
        <taxon>Pseudomonadota</taxon>
        <taxon>Betaproteobacteria</taxon>
        <taxon>Burkholderiales</taxon>
        <taxon>Burkholderiaceae</taxon>
        <taxon>Burkholderia</taxon>
        <taxon>Burkholderia cepacia complex</taxon>
    </lineage>
</organism>
<gene>
    <name evidence="10" type="ORF">BPA30113_06323</name>
</gene>
<proteinExistence type="inferred from homology"/>
<comment type="similarity">
    <text evidence="2">Belongs to the binding-protein-dependent transport system permease family. FecCD subfamily.</text>
</comment>
<evidence type="ECO:0000256" key="6">
    <source>
        <dbReference type="ARBA" id="ARBA00022989"/>
    </source>
</evidence>
<evidence type="ECO:0000256" key="4">
    <source>
        <dbReference type="ARBA" id="ARBA00022475"/>
    </source>
</evidence>
<dbReference type="PANTHER" id="PTHR30472:SF25">
    <property type="entry name" value="ABC TRANSPORTER PERMEASE PROTEIN MJ0876-RELATED"/>
    <property type="match status" value="1"/>
</dbReference>
<feature type="transmembrane region" description="Helical" evidence="9">
    <location>
        <begin position="41"/>
        <end position="61"/>
    </location>
</feature>
<keyword evidence="11" id="KW-1185">Reference proteome</keyword>
<dbReference type="CDD" id="cd06550">
    <property type="entry name" value="TM_ABC_iron-siderophores_like"/>
    <property type="match status" value="1"/>
</dbReference>
<feature type="transmembrane region" description="Helical" evidence="9">
    <location>
        <begin position="152"/>
        <end position="172"/>
    </location>
</feature>
<dbReference type="SUPFAM" id="SSF81345">
    <property type="entry name" value="ABC transporter involved in vitamin B12 uptake, BtuC"/>
    <property type="match status" value="1"/>
</dbReference>
<dbReference type="PANTHER" id="PTHR30472">
    <property type="entry name" value="FERRIC ENTEROBACTIN TRANSPORT SYSTEM PERMEASE PROTEIN"/>
    <property type="match status" value="1"/>
</dbReference>
<evidence type="ECO:0000256" key="9">
    <source>
        <dbReference type="SAM" id="Phobius"/>
    </source>
</evidence>
<dbReference type="InterPro" id="IPR037294">
    <property type="entry name" value="ABC_BtuC-like"/>
</dbReference>
<evidence type="ECO:0000256" key="2">
    <source>
        <dbReference type="ARBA" id="ARBA00007935"/>
    </source>
</evidence>
<evidence type="ECO:0000256" key="7">
    <source>
        <dbReference type="ARBA" id="ARBA00023136"/>
    </source>
</evidence>
<feature type="region of interest" description="Disordered" evidence="8">
    <location>
        <begin position="1"/>
        <end position="24"/>
    </location>
</feature>
<dbReference type="InterPro" id="IPR000522">
    <property type="entry name" value="ABC_transptr_permease_BtuC"/>
</dbReference>
<feature type="transmembrane region" description="Helical" evidence="9">
    <location>
        <begin position="345"/>
        <end position="364"/>
    </location>
</feature>
<evidence type="ECO:0000256" key="8">
    <source>
        <dbReference type="SAM" id="MobiDB-lite"/>
    </source>
</evidence>
<keyword evidence="7 9" id="KW-0472">Membrane</keyword>
<feature type="transmembrane region" description="Helical" evidence="9">
    <location>
        <begin position="125"/>
        <end position="146"/>
    </location>
</feature>
<comment type="subcellular location">
    <subcellularLocation>
        <location evidence="1">Cell membrane</location>
        <topology evidence="1">Multi-pass membrane protein</topology>
    </subcellularLocation>
</comment>
<dbReference type="Proteomes" id="UP000494330">
    <property type="component" value="Unassembled WGS sequence"/>
</dbReference>
<feature type="transmembrane region" description="Helical" evidence="9">
    <location>
        <begin position="278"/>
        <end position="304"/>
    </location>
</feature>
<feature type="transmembrane region" description="Helical" evidence="9">
    <location>
        <begin position="232"/>
        <end position="251"/>
    </location>
</feature>